<dbReference type="GO" id="GO:0006506">
    <property type="term" value="P:GPI anchor biosynthetic process"/>
    <property type="evidence" value="ECO:0007669"/>
    <property type="project" value="UniProtKB-UniPathway"/>
</dbReference>
<evidence type="ECO:0000256" key="2">
    <source>
        <dbReference type="ARBA" id="ARBA00004687"/>
    </source>
</evidence>
<organism evidence="11 12">
    <name type="scientific">Hippocampus comes</name>
    <name type="common">Tiger tail seahorse</name>
    <dbReference type="NCBI Taxonomy" id="109280"/>
    <lineage>
        <taxon>Eukaryota</taxon>
        <taxon>Metazoa</taxon>
        <taxon>Chordata</taxon>
        <taxon>Craniata</taxon>
        <taxon>Vertebrata</taxon>
        <taxon>Euteleostomi</taxon>
        <taxon>Actinopterygii</taxon>
        <taxon>Neopterygii</taxon>
        <taxon>Teleostei</taxon>
        <taxon>Neoteleostei</taxon>
        <taxon>Acanthomorphata</taxon>
        <taxon>Syngnathiaria</taxon>
        <taxon>Syngnathiformes</taxon>
        <taxon>Syngnathoidei</taxon>
        <taxon>Syngnathidae</taxon>
        <taxon>Hippocampus</taxon>
    </lineage>
</organism>
<comment type="pathway">
    <text evidence="2 10">Glycolipid biosynthesis; glycosylphosphatidylinositol-anchor biosynthesis.</text>
</comment>
<dbReference type="PANTHER" id="PTHR28650:SF1">
    <property type="entry name" value="PHOSPHATIDYLINOSITOL-GLYCAN BIOSYNTHESIS CLASS X PROTEIN"/>
    <property type="match status" value="1"/>
</dbReference>
<reference evidence="11" key="1">
    <citation type="submission" date="2025-08" db="UniProtKB">
        <authorList>
            <consortium name="Ensembl"/>
        </authorList>
    </citation>
    <scope>IDENTIFICATION</scope>
</reference>
<dbReference type="OMA" id="ALSKYMW"/>
<keyword evidence="7 10" id="KW-1133">Transmembrane helix</keyword>
<keyword evidence="6 10" id="KW-0256">Endoplasmic reticulum</keyword>
<sequence>QEAVTRSFVACRIFRCQCPIEWFHFNSCAALKQGLQSTAVSIVIKNKGFHMELETTVELQLGSAFKDVRLLLLHTWPSGVYVDPYQLAFLSDAVDWQILVDSAIDLEVPAHKTSGFVAYVYPAFSEQTPGVLNISIPIHGRYHQPSFDGETFESIAIEPPKLLLRTEKCSQLADLEPHTATEAPCTADNTSMCLWIQVQQKQRPGDVILRFPVGDGSLVTPVCGVTLAVTMICCWVLSKYMWKQRIV</sequence>
<feature type="transmembrane region" description="Helical" evidence="10">
    <location>
        <begin position="218"/>
        <end position="237"/>
    </location>
</feature>
<dbReference type="GeneTree" id="ENSGT00390000017679"/>
<dbReference type="UniPathway" id="UPA00196"/>
<evidence type="ECO:0000256" key="4">
    <source>
        <dbReference type="ARBA" id="ARBA00022502"/>
    </source>
</evidence>
<evidence type="ECO:0000313" key="11">
    <source>
        <dbReference type="Ensembl" id="ENSHCOP00000026081.1"/>
    </source>
</evidence>
<dbReference type="Proteomes" id="UP000264820">
    <property type="component" value="Unplaced"/>
</dbReference>
<evidence type="ECO:0000256" key="9">
    <source>
        <dbReference type="ARBA" id="ARBA00023180"/>
    </source>
</evidence>
<accession>A0A3Q3E4R4</accession>
<evidence type="ECO:0000256" key="3">
    <source>
        <dbReference type="ARBA" id="ARBA00010345"/>
    </source>
</evidence>
<comment type="similarity">
    <text evidence="3 10">Belongs to the PIGX family.</text>
</comment>
<dbReference type="InterPro" id="IPR040039">
    <property type="entry name" value="PIGX"/>
</dbReference>
<dbReference type="PANTHER" id="PTHR28650">
    <property type="entry name" value="PHOSPHATIDYLINOSITOL-GLYCAN BIOSYNTHESIS CLASS X PROTEIN"/>
    <property type="match status" value="1"/>
</dbReference>
<evidence type="ECO:0000313" key="12">
    <source>
        <dbReference type="Proteomes" id="UP000264820"/>
    </source>
</evidence>
<dbReference type="STRING" id="109280.ENSHCOP00000026081"/>
<keyword evidence="12" id="KW-1185">Reference proteome</keyword>
<evidence type="ECO:0000256" key="1">
    <source>
        <dbReference type="ARBA" id="ARBA00004389"/>
    </source>
</evidence>
<keyword evidence="5 10" id="KW-0812">Transmembrane</keyword>
<dbReference type="Ensembl" id="ENSHCOT00000020879.1">
    <property type="protein sequence ID" value="ENSHCOP00000026081.1"/>
    <property type="gene ID" value="ENSHCOG00000016719.1"/>
</dbReference>
<dbReference type="AlphaFoldDB" id="A0A3Q3E4R4"/>
<evidence type="ECO:0000256" key="5">
    <source>
        <dbReference type="ARBA" id="ARBA00022692"/>
    </source>
</evidence>
<evidence type="ECO:0000256" key="7">
    <source>
        <dbReference type="ARBA" id="ARBA00022989"/>
    </source>
</evidence>
<evidence type="ECO:0000256" key="6">
    <source>
        <dbReference type="ARBA" id="ARBA00022824"/>
    </source>
</evidence>
<dbReference type="SMART" id="SM00780">
    <property type="entry name" value="PIG-X"/>
    <property type="match status" value="1"/>
</dbReference>
<evidence type="ECO:0000256" key="10">
    <source>
        <dbReference type="RuleBase" id="RU366056"/>
    </source>
</evidence>
<protein>
    <recommendedName>
        <fullName evidence="10">Phosphatidylinositol-glycan biosynthesis class X protein</fullName>
    </recommendedName>
</protein>
<dbReference type="Pfam" id="PF08320">
    <property type="entry name" value="PIG-X"/>
    <property type="match status" value="1"/>
</dbReference>
<name>A0A3Q3E4R4_HIPCM</name>
<keyword evidence="8 10" id="KW-0472">Membrane</keyword>
<proteinExistence type="inferred from homology"/>
<dbReference type="GO" id="GO:0005789">
    <property type="term" value="C:endoplasmic reticulum membrane"/>
    <property type="evidence" value="ECO:0007669"/>
    <property type="project" value="UniProtKB-SubCell"/>
</dbReference>
<reference evidence="11" key="2">
    <citation type="submission" date="2025-09" db="UniProtKB">
        <authorList>
            <consortium name="Ensembl"/>
        </authorList>
    </citation>
    <scope>IDENTIFICATION</scope>
</reference>
<dbReference type="InterPro" id="IPR013233">
    <property type="entry name" value="PIG-X/PBN1"/>
</dbReference>
<evidence type="ECO:0000256" key="8">
    <source>
        <dbReference type="ARBA" id="ARBA00023136"/>
    </source>
</evidence>
<comment type="subcellular location">
    <subcellularLocation>
        <location evidence="1 10">Endoplasmic reticulum membrane</location>
        <topology evidence="1 10">Single-pass membrane protein</topology>
    </subcellularLocation>
</comment>
<keyword evidence="9" id="KW-0325">Glycoprotein</keyword>
<comment type="function">
    <text evidence="10">Stabilizing subunit of the glycosylphosphatidylinositol-mannosyltransferase I complex which catalyzes the transfer of the first mannose, via an alpha-1,4 bond from a dolichol-phosphate-mannose (Dol-P-Man) to the glucosaminyl acyl phosphatidylinositol (GlcN-(acyl)PI) intermediate to generate alpha-D-Man-(1-&gt;4)-alpha-D-GlcN-(1-&gt;6)-(1-radyl,2-acyl-sn-glycero-3-phospho)-2-acyl-inositol and participates in the sixth step of the glycosylphosphatidylinositol-anchor biosynthesis. Probably acts by stabilizing the mannosyltransferase PIGM.</text>
</comment>
<keyword evidence="4 10" id="KW-0337">GPI-anchor biosynthesis</keyword>